<dbReference type="GO" id="GO:0020037">
    <property type="term" value="F:heme binding"/>
    <property type="evidence" value="ECO:0007669"/>
    <property type="project" value="InterPro"/>
</dbReference>
<evidence type="ECO:0000256" key="4">
    <source>
        <dbReference type="ARBA" id="ARBA00023004"/>
    </source>
</evidence>
<keyword evidence="6" id="KW-0503">Monooxygenase</keyword>
<keyword evidence="4 5" id="KW-0408">Iron</keyword>
<dbReference type="Gene3D" id="1.10.630.10">
    <property type="entry name" value="Cytochrome P450"/>
    <property type="match status" value="1"/>
</dbReference>
<accession>A0A8H7VBS3</accession>
<organism evidence="7 8">
    <name type="scientific">Mucor plumbeus</name>
    <dbReference type="NCBI Taxonomy" id="97098"/>
    <lineage>
        <taxon>Eukaryota</taxon>
        <taxon>Fungi</taxon>
        <taxon>Fungi incertae sedis</taxon>
        <taxon>Mucoromycota</taxon>
        <taxon>Mucoromycotina</taxon>
        <taxon>Mucoromycetes</taxon>
        <taxon>Mucorales</taxon>
        <taxon>Mucorineae</taxon>
        <taxon>Mucoraceae</taxon>
        <taxon>Mucor</taxon>
    </lineage>
</organism>
<evidence type="ECO:0000256" key="3">
    <source>
        <dbReference type="ARBA" id="ARBA00023002"/>
    </source>
</evidence>
<evidence type="ECO:0008006" key="9">
    <source>
        <dbReference type="Google" id="ProtNLM"/>
    </source>
</evidence>
<dbReference type="AlphaFoldDB" id="A0A8H7VBS3"/>
<dbReference type="PRINTS" id="PR00463">
    <property type="entry name" value="EP450I"/>
</dbReference>
<dbReference type="GO" id="GO:0016705">
    <property type="term" value="F:oxidoreductase activity, acting on paired donors, with incorporation or reduction of molecular oxygen"/>
    <property type="evidence" value="ECO:0007669"/>
    <property type="project" value="InterPro"/>
</dbReference>
<comment type="similarity">
    <text evidence="1 6">Belongs to the cytochrome P450 family.</text>
</comment>
<dbReference type="GO" id="GO:0004497">
    <property type="term" value="F:monooxygenase activity"/>
    <property type="evidence" value="ECO:0007669"/>
    <property type="project" value="UniProtKB-KW"/>
</dbReference>
<proteinExistence type="inferred from homology"/>
<dbReference type="InterPro" id="IPR036396">
    <property type="entry name" value="Cyt_P450_sf"/>
</dbReference>
<evidence type="ECO:0000256" key="5">
    <source>
        <dbReference type="PIRSR" id="PIRSR602401-1"/>
    </source>
</evidence>
<keyword evidence="5 6" id="KW-0349">Heme</keyword>
<comment type="cofactor">
    <cofactor evidence="5">
        <name>heme</name>
        <dbReference type="ChEBI" id="CHEBI:30413"/>
    </cofactor>
</comment>
<protein>
    <recommendedName>
        <fullName evidence="9">Cytochrome P450</fullName>
    </recommendedName>
</protein>
<dbReference type="Pfam" id="PF00067">
    <property type="entry name" value="p450"/>
    <property type="match status" value="1"/>
</dbReference>
<evidence type="ECO:0000313" key="8">
    <source>
        <dbReference type="Proteomes" id="UP000650833"/>
    </source>
</evidence>
<evidence type="ECO:0000313" key="7">
    <source>
        <dbReference type="EMBL" id="KAG2210698.1"/>
    </source>
</evidence>
<dbReference type="PROSITE" id="PS00086">
    <property type="entry name" value="CYTOCHROME_P450"/>
    <property type="match status" value="1"/>
</dbReference>
<name>A0A8H7VBS3_9FUNG</name>
<dbReference type="Proteomes" id="UP000650833">
    <property type="component" value="Unassembled WGS sequence"/>
</dbReference>
<evidence type="ECO:0000256" key="6">
    <source>
        <dbReference type="RuleBase" id="RU000461"/>
    </source>
</evidence>
<dbReference type="InterPro" id="IPR001128">
    <property type="entry name" value="Cyt_P450"/>
</dbReference>
<sequence>MTISSSKTNITCISAATVATVATVTALLAWKYPDRAVFHEHRTGLIDLKGTPILGNLPSMVKNLNRFYDYLIDNYEKLNIMTFRTTAFLMPSLIFTADPRNVQHILKDNFEGYVKGTVFDYMMHDLLGEGIFNSDGDRWRIQRKTASQIFHVKNFRDKFTLVFIDEINLASREIFDKAAISGEVIDFHDIMLRFSMDSFAELGFGVKLDSLLKRAEFADSFDALQLHSFNRSIIPCIDTYELVKHYLTYWSKKKSMKQHLETVNAFAERLIKERREEEKADKLEDIKYKKGDLLSRFMRSASFTGRTLDDAELRDTILNFIIAGRDTTAQALSWTFYQLMLFPEIQEKVYAEVQEFITKEVEADPPRLYSVIQKMVYSHAVLYEVLRLYPSVPGNQKEAVKDDIWPDGTKILKGDQVAWQSYCQGRLTKIWGADAKEFKPERWISKTNGSLLRISPFQWSVFNAGPRVCLGQNLAVLEALVAISLLVKRYKFHQVFGHKVEILNLVTLSMKNGLKITVEKRKP</sequence>
<gene>
    <name evidence="7" type="ORF">INT46_010624</name>
</gene>
<keyword evidence="3 6" id="KW-0560">Oxidoreductase</keyword>
<dbReference type="InterPro" id="IPR017972">
    <property type="entry name" value="Cyt_P450_CS"/>
</dbReference>
<dbReference type="OrthoDB" id="1470350at2759"/>
<feature type="binding site" description="axial binding residue" evidence="5">
    <location>
        <position position="469"/>
    </location>
    <ligand>
        <name>heme</name>
        <dbReference type="ChEBI" id="CHEBI:30413"/>
    </ligand>
    <ligandPart>
        <name>Fe</name>
        <dbReference type="ChEBI" id="CHEBI:18248"/>
    </ligandPart>
</feature>
<dbReference type="GO" id="GO:0006629">
    <property type="term" value="P:lipid metabolic process"/>
    <property type="evidence" value="ECO:0007669"/>
    <property type="project" value="UniProtKB-ARBA"/>
</dbReference>
<dbReference type="EMBL" id="JAEPRC010000077">
    <property type="protein sequence ID" value="KAG2210698.1"/>
    <property type="molecule type" value="Genomic_DNA"/>
</dbReference>
<evidence type="ECO:0000256" key="1">
    <source>
        <dbReference type="ARBA" id="ARBA00010617"/>
    </source>
</evidence>
<keyword evidence="8" id="KW-1185">Reference proteome</keyword>
<comment type="caution">
    <text evidence="7">The sequence shown here is derived from an EMBL/GenBank/DDBJ whole genome shotgun (WGS) entry which is preliminary data.</text>
</comment>
<evidence type="ECO:0000256" key="2">
    <source>
        <dbReference type="ARBA" id="ARBA00022723"/>
    </source>
</evidence>
<dbReference type="SUPFAM" id="SSF48264">
    <property type="entry name" value="Cytochrome P450"/>
    <property type="match status" value="1"/>
</dbReference>
<reference evidence="7" key="1">
    <citation type="submission" date="2020-12" db="EMBL/GenBank/DDBJ databases">
        <title>Metabolic potential, ecology and presence of endohyphal bacteria is reflected in genomic diversity of Mucoromycotina.</title>
        <authorList>
            <person name="Muszewska A."/>
            <person name="Okrasinska A."/>
            <person name="Steczkiewicz K."/>
            <person name="Drgas O."/>
            <person name="Orlowska M."/>
            <person name="Perlinska-Lenart U."/>
            <person name="Aleksandrzak-Piekarczyk T."/>
            <person name="Szatraj K."/>
            <person name="Zielenkiewicz U."/>
            <person name="Pilsyk S."/>
            <person name="Malc E."/>
            <person name="Mieczkowski P."/>
            <person name="Kruszewska J.S."/>
            <person name="Biernat P."/>
            <person name="Pawlowska J."/>
        </authorList>
    </citation>
    <scope>NUCLEOTIDE SEQUENCE</scope>
    <source>
        <strain evidence="7">CBS 226.32</strain>
    </source>
</reference>
<dbReference type="PRINTS" id="PR00385">
    <property type="entry name" value="P450"/>
</dbReference>
<dbReference type="GO" id="GO:0005506">
    <property type="term" value="F:iron ion binding"/>
    <property type="evidence" value="ECO:0007669"/>
    <property type="project" value="InterPro"/>
</dbReference>
<dbReference type="PANTHER" id="PTHR24296">
    <property type="entry name" value="CYTOCHROME P450"/>
    <property type="match status" value="1"/>
</dbReference>
<keyword evidence="2 5" id="KW-0479">Metal-binding</keyword>
<dbReference type="InterPro" id="IPR002401">
    <property type="entry name" value="Cyt_P450_E_grp-I"/>
</dbReference>